<feature type="compositionally biased region" description="Basic and acidic residues" evidence="3">
    <location>
        <begin position="216"/>
        <end position="256"/>
    </location>
</feature>
<dbReference type="InterPro" id="IPR019734">
    <property type="entry name" value="TPR_rpt"/>
</dbReference>
<evidence type="ECO:0000256" key="3">
    <source>
        <dbReference type="SAM" id="MobiDB-lite"/>
    </source>
</evidence>
<protein>
    <recommendedName>
        <fullName evidence="6">Tetratricopeptide repeat protein 18</fullName>
    </recommendedName>
</protein>
<name>A0A8K0DA16_IGNLU</name>
<dbReference type="SMART" id="SM00028">
    <property type="entry name" value="TPR"/>
    <property type="match status" value="5"/>
</dbReference>
<evidence type="ECO:0000313" key="5">
    <source>
        <dbReference type="Proteomes" id="UP000801492"/>
    </source>
</evidence>
<dbReference type="AlphaFoldDB" id="A0A8K0DA16"/>
<comment type="caution">
    <text evidence="4">The sequence shown here is derived from an EMBL/GenBank/DDBJ whole genome shotgun (WGS) entry which is preliminary data.</text>
</comment>
<feature type="region of interest" description="Disordered" evidence="3">
    <location>
        <begin position="211"/>
        <end position="274"/>
    </location>
</feature>
<dbReference type="InterPro" id="IPR011990">
    <property type="entry name" value="TPR-like_helical_dom_sf"/>
</dbReference>
<dbReference type="GO" id="GO:0070062">
    <property type="term" value="C:extracellular exosome"/>
    <property type="evidence" value="ECO:0007669"/>
    <property type="project" value="TreeGrafter"/>
</dbReference>
<evidence type="ECO:0000256" key="1">
    <source>
        <dbReference type="ARBA" id="ARBA00022737"/>
    </source>
</evidence>
<organism evidence="4 5">
    <name type="scientific">Ignelater luminosus</name>
    <name type="common">Cucubano</name>
    <name type="synonym">Pyrophorus luminosus</name>
    <dbReference type="NCBI Taxonomy" id="2038154"/>
    <lineage>
        <taxon>Eukaryota</taxon>
        <taxon>Metazoa</taxon>
        <taxon>Ecdysozoa</taxon>
        <taxon>Arthropoda</taxon>
        <taxon>Hexapoda</taxon>
        <taxon>Insecta</taxon>
        <taxon>Pterygota</taxon>
        <taxon>Neoptera</taxon>
        <taxon>Endopterygota</taxon>
        <taxon>Coleoptera</taxon>
        <taxon>Polyphaga</taxon>
        <taxon>Elateriformia</taxon>
        <taxon>Elateroidea</taxon>
        <taxon>Elateridae</taxon>
        <taxon>Agrypninae</taxon>
        <taxon>Pyrophorini</taxon>
        <taxon>Ignelater</taxon>
    </lineage>
</organism>
<proteinExistence type="predicted"/>
<feature type="compositionally biased region" description="Pro residues" evidence="3">
    <location>
        <begin position="261"/>
        <end position="270"/>
    </location>
</feature>
<keyword evidence="1" id="KW-0677">Repeat</keyword>
<dbReference type="PANTHER" id="PTHR44314:SF1">
    <property type="entry name" value="CILIA- AND FLAGELLA-ASSOCIATED PROTEIN 70"/>
    <property type="match status" value="1"/>
</dbReference>
<sequence>MTDEMQYLVSTLIPSAFAKWECVVVGGGKLKDKIEVEKPKYWPGMMEENSACRSTAYKIDQRLDTINNSIEANLEVINSEKPRIEWNIFKRNYMTGDAVRHFLRRLKQYRHLPLEVYVTSAKDDSVSAVSDITAKDLKGKAKSDVSSKSDKGKKGPEKGAKKDVEDYLHLMSIVNASTLLYPGVNKYRIACPLNTYHETEILQEAGQEKSYFMPSLDERPPSPGKDDKKGGGKSDKDSKSGKGDKGTAKDSNKNDLRVLLPSPPPFPLEPSTPVYDQTGQRTFIILEIEFLKPLYPKREIEDLSEQLSNLLPPKPEMSKIIMSSRLANLYFRDVIKQLTVELVHQHQHYLRDKERCRCDREEAGDSQSAFRIYLQRSGVYHTYFTSITKAASVIVNDKLPYTGDFNRNSKEYQNFIAEVYSYLITEMNGVLNELTSSGAESSPKSPLMGLDSLLLYAREASAIGANLLADRYYLERIARDHTNGDYWFDYAVFQLEIGDKQKALECVKQCLVANEKHCYGLLLCGILLSEKKLEEEAETCFLSAVLHKQNWVEGWATMHLFYSQTGNTEGSELSLQMANRYLSSTNYDTDYFNSIDDLAWTTSICLNTVFFRTAVLLIKMRAFTYAEKALANELIKNPGICHYYVAVILYYKQSFTHALIHLKEAERIYGEDYGVVSLTGHCFLALRKLEKAKEQYMKVLESFNRPDDVHLLYLYLAVVHDRLGNRQAARKLLLVACKHSPTPYTWLTVGVLYYSQNDLLSAEQCLIQANLCDNRLPEIWGYLTIINLELHRQSEAELCYKQAKKNKMRDEELEKKIHKAMKSLMTEEDTNVVTR</sequence>
<keyword evidence="5" id="KW-1185">Reference proteome</keyword>
<dbReference type="GO" id="GO:0031514">
    <property type="term" value="C:motile cilium"/>
    <property type="evidence" value="ECO:0007669"/>
    <property type="project" value="TreeGrafter"/>
</dbReference>
<dbReference type="SUPFAM" id="SSF48452">
    <property type="entry name" value="TPR-like"/>
    <property type="match status" value="2"/>
</dbReference>
<reference evidence="4" key="1">
    <citation type="submission" date="2019-08" db="EMBL/GenBank/DDBJ databases">
        <title>The genome of the North American firefly Photinus pyralis.</title>
        <authorList>
            <consortium name="Photinus pyralis genome working group"/>
            <person name="Fallon T.R."/>
            <person name="Sander Lower S.E."/>
            <person name="Weng J.-K."/>
        </authorList>
    </citation>
    <scope>NUCLEOTIDE SEQUENCE</scope>
    <source>
        <strain evidence="4">TRF0915ILg1</strain>
        <tissue evidence="4">Whole body</tissue>
    </source>
</reference>
<dbReference type="GO" id="GO:0060271">
    <property type="term" value="P:cilium assembly"/>
    <property type="evidence" value="ECO:0007669"/>
    <property type="project" value="TreeGrafter"/>
</dbReference>
<feature type="region of interest" description="Disordered" evidence="3">
    <location>
        <begin position="139"/>
        <end position="160"/>
    </location>
</feature>
<dbReference type="OrthoDB" id="10262375at2759"/>
<dbReference type="PANTHER" id="PTHR44314">
    <property type="entry name" value="CILIA- AND FLAGELLA-ASSOCIATED PROTEIN 70"/>
    <property type="match status" value="1"/>
</dbReference>
<dbReference type="InterPro" id="IPR052628">
    <property type="entry name" value="CFAP70"/>
</dbReference>
<keyword evidence="2" id="KW-0802">TPR repeat</keyword>
<dbReference type="Proteomes" id="UP000801492">
    <property type="component" value="Unassembled WGS sequence"/>
</dbReference>
<dbReference type="EMBL" id="VTPC01001328">
    <property type="protein sequence ID" value="KAF2902345.1"/>
    <property type="molecule type" value="Genomic_DNA"/>
</dbReference>
<dbReference type="Gene3D" id="1.25.40.10">
    <property type="entry name" value="Tetratricopeptide repeat domain"/>
    <property type="match status" value="3"/>
</dbReference>
<dbReference type="GO" id="GO:0003341">
    <property type="term" value="P:cilium movement"/>
    <property type="evidence" value="ECO:0007669"/>
    <property type="project" value="TreeGrafter"/>
</dbReference>
<evidence type="ECO:0000256" key="2">
    <source>
        <dbReference type="ARBA" id="ARBA00022803"/>
    </source>
</evidence>
<evidence type="ECO:0008006" key="6">
    <source>
        <dbReference type="Google" id="ProtNLM"/>
    </source>
</evidence>
<evidence type="ECO:0000313" key="4">
    <source>
        <dbReference type="EMBL" id="KAF2902345.1"/>
    </source>
</evidence>
<accession>A0A8K0DA16</accession>
<gene>
    <name evidence="4" type="ORF">ILUMI_03836</name>
</gene>